<reference evidence="8 9" key="1">
    <citation type="submission" date="2024-05" db="EMBL/GenBank/DDBJ databases">
        <authorList>
            <person name="Jiang F."/>
        </authorList>
    </citation>
    <scope>NUCLEOTIDE SEQUENCE [LARGE SCALE GENOMIC DNA]</scope>
    <source>
        <strain evidence="8 9">LZ166</strain>
    </source>
</reference>
<dbReference type="Pfam" id="PF00107">
    <property type="entry name" value="ADH_zinc_N"/>
    <property type="match status" value="1"/>
</dbReference>
<comment type="caution">
    <text evidence="8">The sequence shown here is derived from an EMBL/GenBank/DDBJ whole genome shotgun (WGS) entry which is preliminary data.</text>
</comment>
<dbReference type="InterPro" id="IPR020843">
    <property type="entry name" value="ER"/>
</dbReference>
<evidence type="ECO:0000256" key="1">
    <source>
        <dbReference type="ARBA" id="ARBA00004496"/>
    </source>
</evidence>
<dbReference type="Gene3D" id="3.90.180.10">
    <property type="entry name" value="Medium-chain alcohol dehydrogenases, catalytic domain"/>
    <property type="match status" value="1"/>
</dbReference>
<comment type="subcellular location">
    <subcellularLocation>
        <location evidence="1">Cytoplasm</location>
    </subcellularLocation>
</comment>
<dbReference type="Gene3D" id="3.40.50.720">
    <property type="entry name" value="NAD(P)-binding Rossmann-like Domain"/>
    <property type="match status" value="1"/>
</dbReference>
<dbReference type="EMBL" id="JBDPGJ010000003">
    <property type="protein sequence ID" value="MEX0407111.1"/>
    <property type="molecule type" value="Genomic_DNA"/>
</dbReference>
<dbReference type="SMART" id="SM00829">
    <property type="entry name" value="PKS_ER"/>
    <property type="match status" value="1"/>
</dbReference>
<keyword evidence="9" id="KW-1185">Reference proteome</keyword>
<evidence type="ECO:0000256" key="4">
    <source>
        <dbReference type="ARBA" id="ARBA00022857"/>
    </source>
</evidence>
<accession>A0ABV3SK05</accession>
<evidence type="ECO:0000259" key="7">
    <source>
        <dbReference type="SMART" id="SM00829"/>
    </source>
</evidence>
<dbReference type="Pfam" id="PF08240">
    <property type="entry name" value="ADH_N"/>
    <property type="match status" value="1"/>
</dbReference>
<evidence type="ECO:0000313" key="8">
    <source>
        <dbReference type="EMBL" id="MEX0407111.1"/>
    </source>
</evidence>
<dbReference type="SUPFAM" id="SSF50129">
    <property type="entry name" value="GroES-like"/>
    <property type="match status" value="1"/>
</dbReference>
<dbReference type="Proteomes" id="UP001556692">
    <property type="component" value="Unassembled WGS sequence"/>
</dbReference>
<organism evidence="8 9">
    <name type="scientific">Aquibium pacificus</name>
    <dbReference type="NCBI Taxonomy" id="3153579"/>
    <lineage>
        <taxon>Bacteria</taxon>
        <taxon>Pseudomonadati</taxon>
        <taxon>Pseudomonadota</taxon>
        <taxon>Alphaproteobacteria</taxon>
        <taxon>Hyphomicrobiales</taxon>
        <taxon>Phyllobacteriaceae</taxon>
        <taxon>Aquibium</taxon>
    </lineage>
</organism>
<evidence type="ECO:0000313" key="9">
    <source>
        <dbReference type="Proteomes" id="UP001556692"/>
    </source>
</evidence>
<proteinExistence type="predicted"/>
<dbReference type="InterPro" id="IPR013149">
    <property type="entry name" value="ADH-like_C"/>
</dbReference>
<comment type="subunit">
    <text evidence="2">Homotetramer.</text>
</comment>
<dbReference type="InterPro" id="IPR011032">
    <property type="entry name" value="GroES-like_sf"/>
</dbReference>
<keyword evidence="4" id="KW-0521">NADP</keyword>
<keyword evidence="5" id="KW-0694">RNA-binding</keyword>
<dbReference type="CDD" id="cd08274">
    <property type="entry name" value="MDR9"/>
    <property type="match status" value="1"/>
</dbReference>
<dbReference type="InterPro" id="IPR013154">
    <property type="entry name" value="ADH-like_N"/>
</dbReference>
<gene>
    <name evidence="8" type="ORF">ABGN05_15710</name>
</gene>
<keyword evidence="6" id="KW-0007">Acetylation</keyword>
<dbReference type="InterPro" id="IPR036291">
    <property type="entry name" value="NAD(P)-bd_dom_sf"/>
</dbReference>
<evidence type="ECO:0000256" key="3">
    <source>
        <dbReference type="ARBA" id="ARBA00022490"/>
    </source>
</evidence>
<dbReference type="SUPFAM" id="SSF51735">
    <property type="entry name" value="NAD(P)-binding Rossmann-fold domains"/>
    <property type="match status" value="1"/>
</dbReference>
<evidence type="ECO:0000256" key="6">
    <source>
        <dbReference type="ARBA" id="ARBA00022990"/>
    </source>
</evidence>
<keyword evidence="3" id="KW-0963">Cytoplasm</keyword>
<name>A0ABV3SK05_9HYPH</name>
<protein>
    <submittedName>
        <fullName evidence="8">Alcohol dehydrogenase family protein</fullName>
    </submittedName>
</protein>
<dbReference type="PANTHER" id="PTHR44154">
    <property type="entry name" value="QUINONE OXIDOREDUCTASE"/>
    <property type="match status" value="1"/>
</dbReference>
<dbReference type="InterPro" id="IPR002364">
    <property type="entry name" value="Quin_OxRdtase/zeta-crystal_CS"/>
</dbReference>
<sequence length="373" mass="39140">MTLPAHMQCILLTGHGGLEMLKVVGDHPLPAPGEGEVLIEVGAAGINNTDINTRTGWYFEGAAGGSGDHAAGGFEDDGPRKSSWSGAAIAFPRIQGADVCGRIVAAGSKSDQMRIGERVLVQSMQPQPPDEGGLAILTFGADFDGGFAEYAVAKSEMTLAVDSALSDAELASFPCAYSTAENMLDRIALREGETVLITGASGGVGSAAVQLAKRRGANVIAVASRSKHDFVAGLGADRIVERDADLIAEIGEMAVDVIVDLVAGPQWPALIACLRRGGRYVTAGAIGGPICELDLRTLYLHDLTLAGSTFQPKSVFENLVAYIERGEIRPVVSRVYRFSQVAEAQTDFIAKRYPGKLVMVPDRLAAASKQEGV</sequence>
<dbReference type="PANTHER" id="PTHR44154:SF1">
    <property type="entry name" value="QUINONE OXIDOREDUCTASE"/>
    <property type="match status" value="1"/>
</dbReference>
<dbReference type="PROSITE" id="PS01162">
    <property type="entry name" value="QOR_ZETA_CRYSTAL"/>
    <property type="match status" value="1"/>
</dbReference>
<dbReference type="RefSeq" id="WP_367954980.1">
    <property type="nucleotide sequence ID" value="NZ_JBDPGJ010000003.1"/>
</dbReference>
<feature type="domain" description="Enoyl reductase (ER)" evidence="7">
    <location>
        <begin position="16"/>
        <end position="359"/>
    </location>
</feature>
<evidence type="ECO:0000256" key="2">
    <source>
        <dbReference type="ARBA" id="ARBA00011881"/>
    </source>
</evidence>
<evidence type="ECO:0000256" key="5">
    <source>
        <dbReference type="ARBA" id="ARBA00022884"/>
    </source>
</evidence>
<dbReference type="InterPro" id="IPR051603">
    <property type="entry name" value="Zinc-ADH_QOR/CCCR"/>
</dbReference>